<name>A0A165DIT8_9APHY</name>
<evidence type="ECO:0000256" key="3">
    <source>
        <dbReference type="PROSITE-ProRule" id="PRU00221"/>
    </source>
</evidence>
<dbReference type="RefSeq" id="XP_040762716.1">
    <property type="nucleotide sequence ID" value="XM_040904645.1"/>
</dbReference>
<keyword evidence="1 3" id="KW-0853">WD repeat</keyword>
<gene>
    <name evidence="6" type="ORF">LAESUDRAFT_656814</name>
</gene>
<evidence type="ECO:0000256" key="2">
    <source>
        <dbReference type="ARBA" id="ARBA00022737"/>
    </source>
</evidence>
<dbReference type="InterPro" id="IPR036047">
    <property type="entry name" value="F-box-like_dom_sf"/>
</dbReference>
<keyword evidence="7" id="KW-1185">Reference proteome</keyword>
<dbReference type="PROSITE" id="PS50294">
    <property type="entry name" value="WD_REPEATS_REGION"/>
    <property type="match status" value="5"/>
</dbReference>
<feature type="repeat" description="WD" evidence="3">
    <location>
        <begin position="481"/>
        <end position="520"/>
    </location>
</feature>
<protein>
    <submittedName>
        <fullName evidence="6">WD40 repeat-like protein</fullName>
    </submittedName>
</protein>
<dbReference type="GeneID" id="63821675"/>
<dbReference type="InterPro" id="IPR019775">
    <property type="entry name" value="WD40_repeat_CS"/>
</dbReference>
<dbReference type="STRING" id="1314785.A0A165DIT8"/>
<dbReference type="OrthoDB" id="19711at2759"/>
<dbReference type="InterPro" id="IPR001810">
    <property type="entry name" value="F-box_dom"/>
</dbReference>
<dbReference type="SUPFAM" id="SSF50978">
    <property type="entry name" value="WD40 repeat-like"/>
    <property type="match status" value="1"/>
</dbReference>
<feature type="domain" description="F-box" evidence="5">
    <location>
        <begin position="181"/>
        <end position="227"/>
    </location>
</feature>
<keyword evidence="2" id="KW-0677">Repeat</keyword>
<dbReference type="Pfam" id="PF00400">
    <property type="entry name" value="WD40"/>
    <property type="match status" value="6"/>
</dbReference>
<proteinExistence type="predicted"/>
<sequence>MALEGADLETIDGAFASVPRAYTVTRPPSPSPSFRTDTYSIISWSTDAFASAYSADGDGDTTPRCMSTGRRTLSGYYPQTSGYSSIGNSPSSPTSTKASRSLNLGMGIIPRILDALREGSPGRKGKRRPISAWRDVRVAIDEDDGYREFVDYFNMPPLDGEEGELIDDEACFIDAARITGTDIVGHLPTELALHVLSFLDLSAVLASLQVSRTWNRLCRDNAVWRALFEQRRLGGWNIDLRRGMKPLDSDSPRLLSVSRTLVPAPLGVNWYETYRTRMELDRRWAPAPPAIMSMHVDEQRDHSWEPTVNRLSGHGDSVYCLEFDSKRIITGSRDRTIKVWELKTGDCLATFTGHRGSVLCLKFDKDWDRFDEEDGEDDDAASLFEDTEGRWWKRGFMVSGSSDCSVCVWSLCARVRSLEQGRTARRDKNQDEVTADIAAVLRGHSGGVLDLKIDANWIVSCSKDALIRVWDRKSLELHCTFRGHEGPVNAVGLQDSRVVSASGDGKMMLWDIVRGERLRVFEGHDRGLACIEFKDDFIVSGSNDCKIKVWSASSGACLRTLAGHDLLVRALAFDPRSGRLVSASYDKTIKVWDLHSGKMLREFRGAHVSHIFDVKFDHCRILTTSHDQKIAVLDFSKGLDVSLFV</sequence>
<dbReference type="SMART" id="SM00320">
    <property type="entry name" value="WD40"/>
    <property type="match status" value="7"/>
</dbReference>
<evidence type="ECO:0000313" key="6">
    <source>
        <dbReference type="EMBL" id="KZT04976.1"/>
    </source>
</evidence>
<dbReference type="Pfam" id="PF12937">
    <property type="entry name" value="F-box-like"/>
    <property type="match status" value="1"/>
</dbReference>
<dbReference type="PANTHER" id="PTHR19848">
    <property type="entry name" value="WD40 REPEAT PROTEIN"/>
    <property type="match status" value="1"/>
</dbReference>
<dbReference type="AlphaFoldDB" id="A0A165DIT8"/>
<dbReference type="InParanoid" id="A0A165DIT8"/>
<evidence type="ECO:0000256" key="4">
    <source>
        <dbReference type="SAM" id="MobiDB-lite"/>
    </source>
</evidence>
<evidence type="ECO:0000313" key="7">
    <source>
        <dbReference type="Proteomes" id="UP000076871"/>
    </source>
</evidence>
<accession>A0A165DIT8</accession>
<dbReference type="PROSITE" id="PS00678">
    <property type="entry name" value="WD_REPEATS_1"/>
    <property type="match status" value="3"/>
</dbReference>
<dbReference type="InterPro" id="IPR036322">
    <property type="entry name" value="WD40_repeat_dom_sf"/>
</dbReference>
<feature type="repeat" description="WD" evidence="3">
    <location>
        <begin position="441"/>
        <end position="471"/>
    </location>
</feature>
<dbReference type="InterPro" id="IPR020472">
    <property type="entry name" value="WD40_PAC1"/>
</dbReference>
<dbReference type="InterPro" id="IPR015943">
    <property type="entry name" value="WD40/YVTN_repeat-like_dom_sf"/>
</dbReference>
<dbReference type="Gene3D" id="1.20.1280.50">
    <property type="match status" value="1"/>
</dbReference>
<dbReference type="Proteomes" id="UP000076871">
    <property type="component" value="Unassembled WGS sequence"/>
</dbReference>
<dbReference type="PANTHER" id="PTHR19848:SF8">
    <property type="entry name" value="F-BOX AND WD REPEAT DOMAIN CONTAINING 7"/>
    <property type="match status" value="1"/>
</dbReference>
<dbReference type="Gene3D" id="2.130.10.10">
    <property type="entry name" value="YVTN repeat-like/Quinoprotein amine dehydrogenase"/>
    <property type="match status" value="2"/>
</dbReference>
<dbReference type="PRINTS" id="PR00320">
    <property type="entry name" value="GPROTEINBRPT"/>
</dbReference>
<dbReference type="InterPro" id="IPR001680">
    <property type="entry name" value="WD40_rpt"/>
</dbReference>
<evidence type="ECO:0000256" key="1">
    <source>
        <dbReference type="ARBA" id="ARBA00022574"/>
    </source>
</evidence>
<dbReference type="CDD" id="cd00200">
    <property type="entry name" value="WD40"/>
    <property type="match status" value="1"/>
</dbReference>
<organism evidence="6 7">
    <name type="scientific">Laetiporus sulphureus 93-53</name>
    <dbReference type="NCBI Taxonomy" id="1314785"/>
    <lineage>
        <taxon>Eukaryota</taxon>
        <taxon>Fungi</taxon>
        <taxon>Dikarya</taxon>
        <taxon>Basidiomycota</taxon>
        <taxon>Agaricomycotina</taxon>
        <taxon>Agaricomycetes</taxon>
        <taxon>Polyporales</taxon>
        <taxon>Laetiporus</taxon>
    </lineage>
</organism>
<feature type="region of interest" description="Disordered" evidence="4">
    <location>
        <begin position="79"/>
        <end position="100"/>
    </location>
</feature>
<feature type="repeat" description="WD" evidence="3">
    <location>
        <begin position="521"/>
        <end position="560"/>
    </location>
</feature>
<evidence type="ECO:0000259" key="5">
    <source>
        <dbReference type="PROSITE" id="PS50181"/>
    </source>
</evidence>
<dbReference type="PROSITE" id="PS50082">
    <property type="entry name" value="WD_REPEATS_2"/>
    <property type="match status" value="5"/>
</dbReference>
<dbReference type="EMBL" id="KV427633">
    <property type="protein sequence ID" value="KZT04976.1"/>
    <property type="molecule type" value="Genomic_DNA"/>
</dbReference>
<feature type="compositionally biased region" description="Low complexity" evidence="4">
    <location>
        <begin position="80"/>
        <end position="96"/>
    </location>
</feature>
<dbReference type="SUPFAM" id="SSF81383">
    <property type="entry name" value="F-box domain"/>
    <property type="match status" value="1"/>
</dbReference>
<feature type="repeat" description="WD" evidence="3">
    <location>
        <begin position="561"/>
        <end position="602"/>
    </location>
</feature>
<dbReference type="SMART" id="SM00256">
    <property type="entry name" value="FBOX"/>
    <property type="match status" value="1"/>
</dbReference>
<reference evidence="6 7" key="1">
    <citation type="journal article" date="2016" name="Mol. Biol. Evol.">
        <title>Comparative Genomics of Early-Diverging Mushroom-Forming Fungi Provides Insights into the Origins of Lignocellulose Decay Capabilities.</title>
        <authorList>
            <person name="Nagy L.G."/>
            <person name="Riley R."/>
            <person name="Tritt A."/>
            <person name="Adam C."/>
            <person name="Daum C."/>
            <person name="Floudas D."/>
            <person name="Sun H."/>
            <person name="Yadav J.S."/>
            <person name="Pangilinan J."/>
            <person name="Larsson K.H."/>
            <person name="Matsuura K."/>
            <person name="Barry K."/>
            <person name="Labutti K."/>
            <person name="Kuo R."/>
            <person name="Ohm R.A."/>
            <person name="Bhattacharya S.S."/>
            <person name="Shirouzu T."/>
            <person name="Yoshinaga Y."/>
            <person name="Martin F.M."/>
            <person name="Grigoriev I.V."/>
            <person name="Hibbett D.S."/>
        </authorList>
    </citation>
    <scope>NUCLEOTIDE SEQUENCE [LARGE SCALE GENOMIC DNA]</scope>
    <source>
        <strain evidence="6 7">93-53</strain>
    </source>
</reference>
<feature type="repeat" description="WD" evidence="3">
    <location>
        <begin position="311"/>
        <end position="350"/>
    </location>
</feature>
<dbReference type="PROSITE" id="PS50181">
    <property type="entry name" value="FBOX"/>
    <property type="match status" value="1"/>
</dbReference>